<dbReference type="OrthoDB" id="9180606at2"/>
<evidence type="ECO:0000256" key="1">
    <source>
        <dbReference type="ARBA" id="ARBA00022801"/>
    </source>
</evidence>
<organism evidence="3 4">
    <name type="scientific">Sporomusa malonica</name>
    <dbReference type="NCBI Taxonomy" id="112901"/>
    <lineage>
        <taxon>Bacteria</taxon>
        <taxon>Bacillati</taxon>
        <taxon>Bacillota</taxon>
        <taxon>Negativicutes</taxon>
        <taxon>Selenomonadales</taxon>
        <taxon>Sporomusaceae</taxon>
        <taxon>Sporomusa</taxon>
    </lineage>
</organism>
<dbReference type="CDD" id="cd02696">
    <property type="entry name" value="MurNAc-LAA"/>
    <property type="match status" value="1"/>
</dbReference>
<accession>A0A1W2ER46</accession>
<dbReference type="Pfam" id="PF01520">
    <property type="entry name" value="Amidase_3"/>
    <property type="match status" value="1"/>
</dbReference>
<dbReference type="Proteomes" id="UP000192738">
    <property type="component" value="Unassembled WGS sequence"/>
</dbReference>
<dbReference type="EMBL" id="FWXI01000028">
    <property type="protein sequence ID" value="SMD12207.1"/>
    <property type="molecule type" value="Genomic_DNA"/>
</dbReference>
<evidence type="ECO:0000259" key="2">
    <source>
        <dbReference type="SMART" id="SM00646"/>
    </source>
</evidence>
<dbReference type="Gene3D" id="3.40.630.40">
    <property type="entry name" value="Zn-dependent exopeptidases"/>
    <property type="match status" value="1"/>
</dbReference>
<dbReference type="GO" id="GO:0030288">
    <property type="term" value="C:outer membrane-bounded periplasmic space"/>
    <property type="evidence" value="ECO:0007669"/>
    <property type="project" value="TreeGrafter"/>
</dbReference>
<dbReference type="STRING" id="112901.SAMN04488500_12834"/>
<proteinExistence type="predicted"/>
<reference evidence="3 4" key="1">
    <citation type="submission" date="2017-04" db="EMBL/GenBank/DDBJ databases">
        <authorList>
            <person name="Afonso C.L."/>
            <person name="Miller P.J."/>
            <person name="Scott M.A."/>
            <person name="Spackman E."/>
            <person name="Goraichik I."/>
            <person name="Dimitrov K.M."/>
            <person name="Suarez D.L."/>
            <person name="Swayne D.E."/>
        </authorList>
    </citation>
    <scope>NUCLEOTIDE SEQUENCE [LARGE SCALE GENOMIC DNA]</scope>
    <source>
        <strain evidence="3 4">DSM 5090</strain>
    </source>
</reference>
<evidence type="ECO:0000313" key="3">
    <source>
        <dbReference type="EMBL" id="SMD12207.1"/>
    </source>
</evidence>
<sequence length="195" mass="21178">MAKVCLDPGHAGGNIDPGAVNPETGLQEADVTLAVSKLVAKYLEAVGHEVILTRTESEQAETDSLAYRCNLANDWGADLMVSIHCNAAASAQANGTEIFTTLGETEGDRLATCVINQVTATFPDLRLRADWDDGDPDKEQNFYILRYTDAPAALLEMAFISNAQEAEKLADPAWQNEMSRAIARGITDYFFYGKN</sequence>
<keyword evidence="1" id="KW-0378">Hydrolase</keyword>
<keyword evidence="4" id="KW-1185">Reference proteome</keyword>
<dbReference type="PANTHER" id="PTHR30404:SF0">
    <property type="entry name" value="N-ACETYLMURAMOYL-L-ALANINE AMIDASE AMIC"/>
    <property type="match status" value="1"/>
</dbReference>
<dbReference type="SUPFAM" id="SSF53187">
    <property type="entry name" value="Zn-dependent exopeptidases"/>
    <property type="match status" value="1"/>
</dbReference>
<dbReference type="AlphaFoldDB" id="A0A1W2ER46"/>
<dbReference type="InterPro" id="IPR002508">
    <property type="entry name" value="MurNAc-LAA_cat"/>
</dbReference>
<dbReference type="InterPro" id="IPR050695">
    <property type="entry name" value="N-acetylmuramoyl_amidase_3"/>
</dbReference>
<dbReference type="GO" id="GO:0008745">
    <property type="term" value="F:N-acetylmuramoyl-L-alanine amidase activity"/>
    <property type="evidence" value="ECO:0007669"/>
    <property type="project" value="InterPro"/>
</dbReference>
<gene>
    <name evidence="3" type="ORF">SAMN04488500_12834</name>
</gene>
<feature type="domain" description="MurNAc-LAA" evidence="2">
    <location>
        <begin position="69"/>
        <end position="187"/>
    </location>
</feature>
<dbReference type="RefSeq" id="WP_084578126.1">
    <property type="nucleotide sequence ID" value="NZ_CP155572.1"/>
</dbReference>
<protein>
    <submittedName>
        <fullName evidence="3">N-acetylmuramoyl-L-alanine amidase</fullName>
    </submittedName>
</protein>
<name>A0A1W2ER46_9FIRM</name>
<dbReference type="GO" id="GO:0009253">
    <property type="term" value="P:peptidoglycan catabolic process"/>
    <property type="evidence" value="ECO:0007669"/>
    <property type="project" value="InterPro"/>
</dbReference>
<dbReference type="PANTHER" id="PTHR30404">
    <property type="entry name" value="N-ACETYLMURAMOYL-L-ALANINE AMIDASE"/>
    <property type="match status" value="1"/>
</dbReference>
<dbReference type="SMART" id="SM00646">
    <property type="entry name" value="Ami_3"/>
    <property type="match status" value="1"/>
</dbReference>
<evidence type="ECO:0000313" key="4">
    <source>
        <dbReference type="Proteomes" id="UP000192738"/>
    </source>
</evidence>